<evidence type="ECO:0000256" key="1">
    <source>
        <dbReference type="ARBA" id="ARBA00023027"/>
    </source>
</evidence>
<reference evidence="3" key="1">
    <citation type="submission" date="2018-07" db="EMBL/GenBank/DDBJ databases">
        <authorList>
            <consortium name="Genoscope - CEA"/>
            <person name="William W."/>
        </authorList>
    </citation>
    <scope>NUCLEOTIDE SEQUENCE</scope>
    <source>
        <strain evidence="3">IK1</strain>
    </source>
</reference>
<sequence length="333" mass="37896">MRILVTGAAGFIGFHTAKRFLEEGHSVVGIDSINSYYDPELKFARLNELGIGRQAETWGTPVQSGRYPEFSFIRMKLEDRAAMESLFKEGCFDRVIHLAAQAGVRYSLDHPHEYIDSNIVGFLNILEGCRHGKVEHLVYASSSSVYGNSSEFPFKESANVDYPISLYAATKKSNELMAYTYSHLYGLKAMGLRFFTVYGPWGRPDMAYFKFTKAILEGKPISVYNHGDLYRDFTYIDDIVEGISRIVQKAQGETYKIFNIGNNNPIQLNHYIQVLEKVLGKKAMINYEPMQPGDVYRTGADISTLEHSVDWKPSTDISVGLASFFEWYLKYYM</sequence>
<evidence type="ECO:0000313" key="3">
    <source>
        <dbReference type="EMBL" id="VBB39408.1"/>
    </source>
</evidence>
<accession>A0A652ZUE3</accession>
<dbReference type="PANTHER" id="PTHR43574">
    <property type="entry name" value="EPIMERASE-RELATED"/>
    <property type="match status" value="1"/>
</dbReference>
<dbReference type="EMBL" id="UPXP01000011">
    <property type="protein sequence ID" value="VBB39408.1"/>
    <property type="molecule type" value="Genomic_DNA"/>
</dbReference>
<dbReference type="SUPFAM" id="SSF51735">
    <property type="entry name" value="NAD(P)-binding Rossmann-fold domains"/>
    <property type="match status" value="1"/>
</dbReference>
<dbReference type="AlphaFoldDB" id="A0A652ZUE3"/>
<name>A0A652ZUE3_9SPIR</name>
<gene>
    <name evidence="3" type="ORF">TRIP_E190326</name>
</gene>
<dbReference type="PRINTS" id="PR01713">
    <property type="entry name" value="NUCEPIMERASE"/>
</dbReference>
<protein>
    <submittedName>
        <fullName evidence="3">Uncharacterized 37.6 kDa protein in cld 5'region</fullName>
    </submittedName>
</protein>
<dbReference type="Gene3D" id="3.40.50.720">
    <property type="entry name" value="NAD(P)-binding Rossmann-like Domain"/>
    <property type="match status" value="1"/>
</dbReference>
<dbReference type="Gene3D" id="3.90.25.10">
    <property type="entry name" value="UDP-galactose 4-epimerase, domain 1"/>
    <property type="match status" value="1"/>
</dbReference>
<dbReference type="InterPro" id="IPR001509">
    <property type="entry name" value="Epimerase_deHydtase"/>
</dbReference>
<organism evidence="3">
    <name type="scientific">uncultured Spirochaetota bacterium</name>
    <dbReference type="NCBI Taxonomy" id="460511"/>
    <lineage>
        <taxon>Bacteria</taxon>
        <taxon>Pseudomonadati</taxon>
        <taxon>Spirochaetota</taxon>
        <taxon>environmental samples</taxon>
    </lineage>
</organism>
<dbReference type="Pfam" id="PF01370">
    <property type="entry name" value="Epimerase"/>
    <property type="match status" value="1"/>
</dbReference>
<keyword evidence="1" id="KW-0520">NAD</keyword>
<feature type="domain" description="NAD-dependent epimerase/dehydratase" evidence="2">
    <location>
        <begin position="3"/>
        <end position="261"/>
    </location>
</feature>
<evidence type="ECO:0000259" key="2">
    <source>
        <dbReference type="Pfam" id="PF01370"/>
    </source>
</evidence>
<dbReference type="InterPro" id="IPR036291">
    <property type="entry name" value="NAD(P)-bd_dom_sf"/>
</dbReference>
<proteinExistence type="predicted"/>